<evidence type="ECO:0000256" key="1">
    <source>
        <dbReference type="ARBA" id="ARBA00004370"/>
    </source>
</evidence>
<accession>A0AAJ3NS63</accession>
<dbReference type="AlphaFoldDB" id="A0AAJ3NS63"/>
<evidence type="ECO:0008006" key="5">
    <source>
        <dbReference type="Google" id="ProtNLM"/>
    </source>
</evidence>
<dbReference type="GO" id="GO:0016020">
    <property type="term" value="C:membrane"/>
    <property type="evidence" value="ECO:0007669"/>
    <property type="project" value="UniProtKB-SubCell"/>
</dbReference>
<keyword evidence="2" id="KW-0472">Membrane</keyword>
<comment type="caution">
    <text evidence="3">The sequence shown here is derived from an EMBL/GenBank/DDBJ whole genome shotgun (WGS) entry which is preliminary data.</text>
</comment>
<comment type="subcellular location">
    <subcellularLocation>
        <location evidence="1">Membrane</location>
    </subcellularLocation>
</comment>
<evidence type="ECO:0000256" key="2">
    <source>
        <dbReference type="ARBA" id="ARBA00023136"/>
    </source>
</evidence>
<keyword evidence="4" id="KW-1185">Reference proteome</keyword>
<dbReference type="Proteomes" id="UP000193387">
    <property type="component" value="Unassembled WGS sequence"/>
</dbReference>
<name>A0AAJ3NS63_9MYCO</name>
<evidence type="ECO:0000313" key="3">
    <source>
        <dbReference type="EMBL" id="ORW72911.1"/>
    </source>
</evidence>
<dbReference type="PANTHER" id="PTHR37042">
    <property type="entry name" value="OUTER MEMBRANE PROTEIN RV1973"/>
    <property type="match status" value="1"/>
</dbReference>
<protein>
    <recommendedName>
        <fullName evidence="5">Outer membrane protein</fullName>
    </recommendedName>
</protein>
<sequence>MALGIFAGYAKWQYGASRDSQAAGTQAVQAAKDGAVALLGYQPDTVERDLTAARERLTGGFREAYTSLTHDVVIPGSKQKHISAVATVPAAGLVLATEKRAVVLIFVDQATTIGNSPPTNTASSLKVTLDRVANRWLISGFDPV</sequence>
<evidence type="ECO:0000313" key="4">
    <source>
        <dbReference type="Proteomes" id="UP000193387"/>
    </source>
</evidence>
<reference evidence="3 4" key="1">
    <citation type="submission" date="2016-01" db="EMBL/GenBank/DDBJ databases">
        <title>The new phylogeny of the genus Mycobacterium.</title>
        <authorList>
            <person name="Tarcisio F."/>
            <person name="Conor M."/>
            <person name="Antonella G."/>
            <person name="Elisabetta G."/>
            <person name="Giulia F.S."/>
            <person name="Sara T."/>
            <person name="Anna F."/>
            <person name="Clotilde B."/>
            <person name="Roberto B."/>
            <person name="Veronica D.S."/>
            <person name="Fabio R."/>
            <person name="Monica P."/>
            <person name="Olivier J."/>
            <person name="Enrico T."/>
            <person name="Nicola S."/>
        </authorList>
    </citation>
    <scope>NUCLEOTIDE SEQUENCE [LARGE SCALE GENOMIC DNA]</scope>
    <source>
        <strain evidence="3 4">DSM 44616</strain>
    </source>
</reference>
<gene>
    <name evidence="3" type="ORF">AWC23_08625</name>
</gene>
<proteinExistence type="predicted"/>
<organism evidence="3 4">
    <name type="scientific">Mycobacterium saskatchewanense</name>
    <dbReference type="NCBI Taxonomy" id="220927"/>
    <lineage>
        <taxon>Bacteria</taxon>
        <taxon>Bacillati</taxon>
        <taxon>Actinomycetota</taxon>
        <taxon>Actinomycetes</taxon>
        <taxon>Mycobacteriales</taxon>
        <taxon>Mycobacteriaceae</taxon>
        <taxon>Mycobacterium</taxon>
        <taxon>Mycobacterium simiae complex</taxon>
    </lineage>
</organism>
<dbReference type="PANTHER" id="PTHR37042:SF4">
    <property type="entry name" value="OUTER MEMBRANE PROTEIN RV1973"/>
    <property type="match status" value="1"/>
</dbReference>
<dbReference type="EMBL" id="LQPR01000021">
    <property type="protein sequence ID" value="ORW72911.1"/>
    <property type="molecule type" value="Genomic_DNA"/>
</dbReference>